<keyword evidence="1" id="KW-0812">Transmembrane</keyword>
<reference evidence="2" key="1">
    <citation type="submission" date="2023-07" db="EMBL/GenBank/DDBJ databases">
        <title>Chromosome-level genome assembly of Artemia franciscana.</title>
        <authorList>
            <person name="Jo E."/>
        </authorList>
    </citation>
    <scope>NUCLEOTIDE SEQUENCE</scope>
    <source>
        <tissue evidence="2">Whole body</tissue>
    </source>
</reference>
<organism evidence="2 3">
    <name type="scientific">Artemia franciscana</name>
    <name type="common">Brine shrimp</name>
    <name type="synonym">Artemia sanfranciscana</name>
    <dbReference type="NCBI Taxonomy" id="6661"/>
    <lineage>
        <taxon>Eukaryota</taxon>
        <taxon>Metazoa</taxon>
        <taxon>Ecdysozoa</taxon>
        <taxon>Arthropoda</taxon>
        <taxon>Crustacea</taxon>
        <taxon>Branchiopoda</taxon>
        <taxon>Anostraca</taxon>
        <taxon>Artemiidae</taxon>
        <taxon>Artemia</taxon>
    </lineage>
</organism>
<name>A0AA88I0G0_ARTSF</name>
<dbReference type="Proteomes" id="UP001187531">
    <property type="component" value="Unassembled WGS sequence"/>
</dbReference>
<keyword evidence="1" id="KW-1133">Transmembrane helix</keyword>
<keyword evidence="1" id="KW-0472">Membrane</keyword>
<dbReference type="AlphaFoldDB" id="A0AA88I0G0"/>
<gene>
    <name evidence="2" type="ORF">QYM36_005862</name>
</gene>
<proteinExistence type="predicted"/>
<evidence type="ECO:0000313" key="2">
    <source>
        <dbReference type="EMBL" id="KAK2718668.1"/>
    </source>
</evidence>
<dbReference type="PANTHER" id="PTHR19446">
    <property type="entry name" value="REVERSE TRANSCRIPTASES"/>
    <property type="match status" value="1"/>
</dbReference>
<evidence type="ECO:0000313" key="3">
    <source>
        <dbReference type="Proteomes" id="UP001187531"/>
    </source>
</evidence>
<dbReference type="EMBL" id="JAVRJZ010000009">
    <property type="protein sequence ID" value="KAK2718668.1"/>
    <property type="molecule type" value="Genomic_DNA"/>
</dbReference>
<evidence type="ECO:0000256" key="1">
    <source>
        <dbReference type="SAM" id="Phobius"/>
    </source>
</evidence>
<feature type="transmembrane region" description="Helical" evidence="1">
    <location>
        <begin position="113"/>
        <end position="132"/>
    </location>
</feature>
<sequence length="219" mass="25310">MDNLFSNVSTSSNIDKLNPTRPTSIWIYMHRTRPPPKDEVAKVIKTLKNNKSPGIDEISVELLKALPDLVADELHSLITEIWDNDCTPDERKTSIIAPIFKKADRKDCKNDRGISLIPLAAILFAIIILNIFRDTRNRQTQHNEARFRPCMGFCNQIFSLRQILEHRCKQQRATIQILIDFITDFDSIHCDAIWEAMKEDRVLEKTIHLTRANYAGRKV</sequence>
<protein>
    <recommendedName>
        <fullName evidence="4">Reverse transcriptase domain-containing protein</fullName>
    </recommendedName>
</protein>
<evidence type="ECO:0008006" key="4">
    <source>
        <dbReference type="Google" id="ProtNLM"/>
    </source>
</evidence>
<accession>A0AA88I0G0</accession>
<keyword evidence="3" id="KW-1185">Reference proteome</keyword>
<comment type="caution">
    <text evidence="2">The sequence shown here is derived from an EMBL/GenBank/DDBJ whole genome shotgun (WGS) entry which is preliminary data.</text>
</comment>